<name>A0A438JER7_VITVI</name>
<protein>
    <submittedName>
        <fullName evidence="1">Uncharacterized protein</fullName>
    </submittedName>
</protein>
<dbReference type="AlphaFoldDB" id="A0A438JER7"/>
<dbReference type="EMBL" id="QGNW01000046">
    <property type="protein sequence ID" value="RVX07432.1"/>
    <property type="molecule type" value="Genomic_DNA"/>
</dbReference>
<reference evidence="1 2" key="1">
    <citation type="journal article" date="2018" name="PLoS Genet.">
        <title>Population sequencing reveals clonal diversity and ancestral inbreeding in the grapevine cultivar Chardonnay.</title>
        <authorList>
            <person name="Roach M.J."/>
            <person name="Johnson D.L."/>
            <person name="Bohlmann J."/>
            <person name="van Vuuren H.J."/>
            <person name="Jones S.J."/>
            <person name="Pretorius I.S."/>
            <person name="Schmidt S.A."/>
            <person name="Borneman A.R."/>
        </authorList>
    </citation>
    <scope>NUCLEOTIDE SEQUENCE [LARGE SCALE GENOMIC DNA]</scope>
    <source>
        <strain evidence="2">cv. Chardonnay</strain>
        <tissue evidence="1">Leaf</tissue>
    </source>
</reference>
<comment type="caution">
    <text evidence="1">The sequence shown here is derived from an EMBL/GenBank/DDBJ whole genome shotgun (WGS) entry which is preliminary data.</text>
</comment>
<sequence>MTFDSLPSVDVDGLETPFSKEEILVGLSNLSGDKVLEFHDVGSFERSLNATFIVLVPKKGGRLLQASSKDDPYWGCCKGSKVQVGALLATYLSLLLGAPCKLSKIWKVVEERVQKRLPLWKSQYLSKGKYGQTTPGGTKDVREGHGVGCGRLLEVAGGPQV</sequence>
<dbReference type="Proteomes" id="UP000288805">
    <property type="component" value="Unassembled WGS sequence"/>
</dbReference>
<proteinExistence type="predicted"/>
<evidence type="ECO:0000313" key="2">
    <source>
        <dbReference type="Proteomes" id="UP000288805"/>
    </source>
</evidence>
<accession>A0A438JER7</accession>
<organism evidence="1 2">
    <name type="scientific">Vitis vinifera</name>
    <name type="common">Grape</name>
    <dbReference type="NCBI Taxonomy" id="29760"/>
    <lineage>
        <taxon>Eukaryota</taxon>
        <taxon>Viridiplantae</taxon>
        <taxon>Streptophyta</taxon>
        <taxon>Embryophyta</taxon>
        <taxon>Tracheophyta</taxon>
        <taxon>Spermatophyta</taxon>
        <taxon>Magnoliopsida</taxon>
        <taxon>eudicotyledons</taxon>
        <taxon>Gunneridae</taxon>
        <taxon>Pentapetalae</taxon>
        <taxon>rosids</taxon>
        <taxon>Vitales</taxon>
        <taxon>Vitaceae</taxon>
        <taxon>Viteae</taxon>
        <taxon>Vitis</taxon>
    </lineage>
</organism>
<evidence type="ECO:0000313" key="1">
    <source>
        <dbReference type="EMBL" id="RVX07432.1"/>
    </source>
</evidence>
<gene>
    <name evidence="1" type="ORF">CK203_022578</name>
</gene>